<dbReference type="InterPro" id="IPR002646">
    <property type="entry name" value="PolA_pol_head_dom"/>
</dbReference>
<dbReference type="AlphaFoldDB" id="A7RRV1"/>
<evidence type="ECO:0008006" key="14">
    <source>
        <dbReference type="Google" id="ProtNLM"/>
    </source>
</evidence>
<evidence type="ECO:0000256" key="2">
    <source>
        <dbReference type="ARBA" id="ARBA00007265"/>
    </source>
</evidence>
<dbReference type="GO" id="GO:0005739">
    <property type="term" value="C:mitochondrion"/>
    <property type="evidence" value="ECO:0000318"/>
    <property type="project" value="GO_Central"/>
</dbReference>
<protein>
    <recommendedName>
        <fullName evidence="14">CCA tRNA nucleotidyltransferase 1, mitochondrial</fullName>
    </recommendedName>
</protein>
<comment type="cofactor">
    <cofactor evidence="1">
        <name>Mg(2+)</name>
        <dbReference type="ChEBI" id="CHEBI:18420"/>
    </cofactor>
</comment>
<dbReference type="OrthoDB" id="445712at2759"/>
<dbReference type="GO" id="GO:0001680">
    <property type="term" value="P:tRNA 3'-terminal CCA addition"/>
    <property type="evidence" value="ECO:0000318"/>
    <property type="project" value="GO_Central"/>
</dbReference>
<feature type="domain" description="tRNA nucleotidyltransferase/poly(A) polymerase RNA and SrmB- binding" evidence="11">
    <location>
        <begin position="191"/>
        <end position="241"/>
    </location>
</feature>
<dbReference type="Gene3D" id="1.10.3090.10">
    <property type="entry name" value="cca-adding enzyme, domain 2"/>
    <property type="match status" value="1"/>
</dbReference>
<dbReference type="PANTHER" id="PTHR46173:SF1">
    <property type="entry name" value="CCA TRNA NUCLEOTIDYLTRANSFERASE 1, MITOCHONDRIAL"/>
    <property type="match status" value="1"/>
</dbReference>
<dbReference type="EMBL" id="DS469532">
    <property type="protein sequence ID" value="EDO45826.1"/>
    <property type="molecule type" value="Genomic_DNA"/>
</dbReference>
<dbReference type="InterPro" id="IPR043519">
    <property type="entry name" value="NT_sf"/>
</dbReference>
<keyword evidence="8" id="KW-0460">Magnesium</keyword>
<dbReference type="GO" id="GO:0016779">
    <property type="term" value="F:nucleotidyltransferase activity"/>
    <property type="evidence" value="ECO:0007669"/>
    <property type="project" value="UniProtKB-KW"/>
</dbReference>
<keyword evidence="5" id="KW-0548">Nucleotidyltransferase</keyword>
<keyword evidence="9" id="KW-0694">RNA-binding</keyword>
<evidence type="ECO:0000256" key="4">
    <source>
        <dbReference type="ARBA" id="ARBA00022694"/>
    </source>
</evidence>
<dbReference type="InParanoid" id="A7RRV1"/>
<evidence type="ECO:0000259" key="11">
    <source>
        <dbReference type="Pfam" id="PF12627"/>
    </source>
</evidence>
<evidence type="ECO:0000259" key="10">
    <source>
        <dbReference type="Pfam" id="PF01743"/>
    </source>
</evidence>
<evidence type="ECO:0000256" key="8">
    <source>
        <dbReference type="ARBA" id="ARBA00022842"/>
    </source>
</evidence>
<dbReference type="InterPro" id="IPR050264">
    <property type="entry name" value="Bact_CCA-adding_enz_type3_sf"/>
</dbReference>
<dbReference type="SUPFAM" id="SSF81301">
    <property type="entry name" value="Nucleotidyltransferase"/>
    <property type="match status" value="1"/>
</dbReference>
<dbReference type="Proteomes" id="UP000001593">
    <property type="component" value="Unassembled WGS sequence"/>
</dbReference>
<dbReference type="STRING" id="45351.A7RRV1"/>
<dbReference type="Pfam" id="PF12627">
    <property type="entry name" value="PolyA_pol_RNAbd"/>
    <property type="match status" value="1"/>
</dbReference>
<name>A7RRV1_NEMVE</name>
<sequence>MEGKTILADTEGFKAIHTPELLRLSSVFTKHGYELRIVGGAVRDLLMGKLPKDIDLCTNATPEQMIKMFKDEEIRCIETGLQHGTLTAHINKTDFEVTTLRIDVETDGRHAKVKFTNDWQLDAERRDLTFNAMSVDLTGNLYDYFNGEIDLRKGHVRFVGDARLRIKEDYLRILRYFRFYGKIATEPDNHDPDTLAVIKELAEGLRIISVERIWLEVSKILIGNHAQHLLQMLYDLGIASNIGLPTYDASCMTEFHRAWKESQIFSLQPVTLLCCLVNTACEAEILARHWKLSNAERNLGKFITEHRLPKEHETPLKPYQDMLVVSPSAQSKETLRGHITELLHYQGRHELGEAIACWIIPSFPVTGDHLKSIGLKPGPEFGRTLSQLKQMWRESYYVATKEDLLEKAHHMIKR</sequence>
<evidence type="ECO:0000313" key="13">
    <source>
        <dbReference type="Proteomes" id="UP000001593"/>
    </source>
</evidence>
<evidence type="ECO:0000256" key="5">
    <source>
        <dbReference type="ARBA" id="ARBA00022695"/>
    </source>
</evidence>
<dbReference type="KEGG" id="nve:5517962"/>
<keyword evidence="3 9" id="KW-0808">Transferase</keyword>
<dbReference type="GO" id="GO:1990180">
    <property type="term" value="P:mitochondrial tRNA 3'-end processing"/>
    <property type="evidence" value="ECO:0000318"/>
    <property type="project" value="GO_Central"/>
</dbReference>
<dbReference type="OMA" id="GNFKACK"/>
<evidence type="ECO:0000256" key="1">
    <source>
        <dbReference type="ARBA" id="ARBA00001946"/>
    </source>
</evidence>
<evidence type="ECO:0000256" key="3">
    <source>
        <dbReference type="ARBA" id="ARBA00022679"/>
    </source>
</evidence>
<dbReference type="InterPro" id="IPR032828">
    <property type="entry name" value="PolyA_RNA-bd"/>
</dbReference>
<evidence type="ECO:0000256" key="7">
    <source>
        <dbReference type="ARBA" id="ARBA00022741"/>
    </source>
</evidence>
<dbReference type="FunCoup" id="A7RRV1">
    <property type="interactions" value="734"/>
</dbReference>
<proteinExistence type="inferred from homology"/>
<accession>A7RRV1</accession>
<gene>
    <name evidence="12" type="ORF">NEMVEDRAFT_v1g90946</name>
</gene>
<comment type="similarity">
    <text evidence="2 9">Belongs to the tRNA nucleotidyltransferase/poly(A) polymerase family.</text>
</comment>
<keyword evidence="13" id="KW-1185">Reference proteome</keyword>
<feature type="domain" description="Poly A polymerase head" evidence="10">
    <location>
        <begin position="35"/>
        <end position="157"/>
    </location>
</feature>
<keyword evidence="6" id="KW-0479">Metal-binding</keyword>
<dbReference type="GO" id="GO:0046872">
    <property type="term" value="F:metal ion binding"/>
    <property type="evidence" value="ECO:0007669"/>
    <property type="project" value="UniProtKB-KW"/>
</dbReference>
<dbReference type="SUPFAM" id="SSF81891">
    <property type="entry name" value="Poly A polymerase C-terminal region-like"/>
    <property type="match status" value="1"/>
</dbReference>
<keyword evidence="4" id="KW-0819">tRNA processing</keyword>
<dbReference type="CDD" id="cd05398">
    <property type="entry name" value="NT_ClassII-CCAase"/>
    <property type="match status" value="1"/>
</dbReference>
<dbReference type="Gene3D" id="3.30.460.10">
    <property type="entry name" value="Beta Polymerase, domain 2"/>
    <property type="match status" value="1"/>
</dbReference>
<evidence type="ECO:0000256" key="9">
    <source>
        <dbReference type="RuleBase" id="RU003953"/>
    </source>
</evidence>
<dbReference type="PhylomeDB" id="A7RRV1"/>
<dbReference type="Pfam" id="PF01743">
    <property type="entry name" value="PolyA_pol"/>
    <property type="match status" value="1"/>
</dbReference>
<dbReference type="GO" id="GO:0000166">
    <property type="term" value="F:nucleotide binding"/>
    <property type="evidence" value="ECO:0007669"/>
    <property type="project" value="UniProtKB-KW"/>
</dbReference>
<dbReference type="HOGENOM" id="CLU_015961_2_0_1"/>
<evidence type="ECO:0000313" key="12">
    <source>
        <dbReference type="EMBL" id="EDO45826.1"/>
    </source>
</evidence>
<dbReference type="PANTHER" id="PTHR46173">
    <property type="entry name" value="CCA TRNA NUCLEOTIDYLTRANSFERASE 1, MITOCHONDRIAL"/>
    <property type="match status" value="1"/>
</dbReference>
<evidence type="ECO:0000256" key="6">
    <source>
        <dbReference type="ARBA" id="ARBA00022723"/>
    </source>
</evidence>
<reference evidence="12 13" key="1">
    <citation type="journal article" date="2007" name="Science">
        <title>Sea anemone genome reveals ancestral eumetazoan gene repertoire and genomic organization.</title>
        <authorList>
            <person name="Putnam N.H."/>
            <person name="Srivastava M."/>
            <person name="Hellsten U."/>
            <person name="Dirks B."/>
            <person name="Chapman J."/>
            <person name="Salamov A."/>
            <person name="Terry A."/>
            <person name="Shapiro H."/>
            <person name="Lindquist E."/>
            <person name="Kapitonov V.V."/>
            <person name="Jurka J."/>
            <person name="Genikhovich G."/>
            <person name="Grigoriev I.V."/>
            <person name="Lucas S.M."/>
            <person name="Steele R.E."/>
            <person name="Finnerty J.R."/>
            <person name="Technau U."/>
            <person name="Martindale M.Q."/>
            <person name="Rokhsar D.S."/>
        </authorList>
    </citation>
    <scope>NUCLEOTIDE SEQUENCE [LARGE SCALE GENOMIC DNA]</scope>
    <source>
        <strain evidence="13">CH2 X CH6</strain>
    </source>
</reference>
<dbReference type="GO" id="GO:0000049">
    <property type="term" value="F:tRNA binding"/>
    <property type="evidence" value="ECO:0000318"/>
    <property type="project" value="GO_Central"/>
</dbReference>
<organism evidence="12 13">
    <name type="scientific">Nematostella vectensis</name>
    <name type="common">Starlet sea anemone</name>
    <dbReference type="NCBI Taxonomy" id="45351"/>
    <lineage>
        <taxon>Eukaryota</taxon>
        <taxon>Metazoa</taxon>
        <taxon>Cnidaria</taxon>
        <taxon>Anthozoa</taxon>
        <taxon>Hexacorallia</taxon>
        <taxon>Actiniaria</taxon>
        <taxon>Edwardsiidae</taxon>
        <taxon>Nematostella</taxon>
    </lineage>
</organism>
<keyword evidence="7" id="KW-0547">Nucleotide-binding</keyword>
<dbReference type="eggNOG" id="KOG2159">
    <property type="taxonomic scope" value="Eukaryota"/>
</dbReference>